<evidence type="ECO:0000256" key="3">
    <source>
        <dbReference type="PROSITE-ProRule" id="PRU00285"/>
    </source>
</evidence>
<keyword evidence="1" id="KW-0809">Transit peptide</keyword>
<evidence type="ECO:0000313" key="6">
    <source>
        <dbReference type="EMBL" id="PHT51699.1"/>
    </source>
</evidence>
<accession>A0A2G2X2P4</accession>
<evidence type="ECO:0000259" key="5">
    <source>
        <dbReference type="PROSITE" id="PS01031"/>
    </source>
</evidence>
<dbReference type="InterPro" id="IPR008978">
    <property type="entry name" value="HSP20-like_chaperone"/>
</dbReference>
<dbReference type="PANTHER" id="PTHR46991">
    <property type="entry name" value="23.5 KDA HEAT SHOCK PROTEIN, MITOCHONDRIAL"/>
    <property type="match status" value="1"/>
</dbReference>
<evidence type="ECO:0000256" key="4">
    <source>
        <dbReference type="RuleBase" id="RU003616"/>
    </source>
</evidence>
<keyword evidence="2" id="KW-0346">Stress response</keyword>
<feature type="domain" description="SHSP" evidence="5">
    <location>
        <begin position="149"/>
        <end position="255"/>
    </location>
</feature>
<gene>
    <name evidence="6" type="ORF">CQW23_06161</name>
</gene>
<keyword evidence="7" id="KW-1185">Reference proteome</keyword>
<dbReference type="AlphaFoldDB" id="A0A2G2X2P4"/>
<protein>
    <recommendedName>
        <fullName evidence="5">SHSP domain-containing protein</fullName>
    </recommendedName>
</protein>
<dbReference type="Pfam" id="PF00011">
    <property type="entry name" value="HSP20"/>
    <property type="match status" value="1"/>
</dbReference>
<organism evidence="6 7">
    <name type="scientific">Capsicum baccatum</name>
    <name type="common">Peruvian pepper</name>
    <dbReference type="NCBI Taxonomy" id="33114"/>
    <lineage>
        <taxon>Eukaryota</taxon>
        <taxon>Viridiplantae</taxon>
        <taxon>Streptophyta</taxon>
        <taxon>Embryophyta</taxon>
        <taxon>Tracheophyta</taxon>
        <taxon>Spermatophyta</taxon>
        <taxon>Magnoliopsida</taxon>
        <taxon>eudicotyledons</taxon>
        <taxon>Gunneridae</taxon>
        <taxon>Pentapetalae</taxon>
        <taxon>asterids</taxon>
        <taxon>lamiids</taxon>
        <taxon>Solanales</taxon>
        <taxon>Solanaceae</taxon>
        <taxon>Solanoideae</taxon>
        <taxon>Capsiceae</taxon>
        <taxon>Capsicum</taxon>
    </lineage>
</organism>
<dbReference type="PANTHER" id="PTHR46991:SF11">
    <property type="entry name" value="SMALL HEAT SHOCK PROTEIN HSPF"/>
    <property type="match status" value="1"/>
</dbReference>
<dbReference type="STRING" id="33114.A0A2G2X2P4"/>
<dbReference type="CDD" id="cd06464">
    <property type="entry name" value="ACD_sHsps-like"/>
    <property type="match status" value="1"/>
</dbReference>
<dbReference type="InterPro" id="IPR002068">
    <property type="entry name" value="A-crystallin/Hsp20_dom"/>
</dbReference>
<dbReference type="OrthoDB" id="1431247at2759"/>
<dbReference type="InterPro" id="IPR044656">
    <property type="entry name" value="HSP14.7/HSP23.5/HSP23.6-like"/>
</dbReference>
<evidence type="ECO:0000256" key="2">
    <source>
        <dbReference type="ARBA" id="ARBA00023016"/>
    </source>
</evidence>
<dbReference type="Gene3D" id="2.60.40.790">
    <property type="match status" value="1"/>
</dbReference>
<reference evidence="7" key="2">
    <citation type="journal article" date="2017" name="J. Anim. Genet.">
        <title>Multiple reference genome sequences of hot pepper reveal the massive evolution of plant disease resistance genes by retroduplication.</title>
        <authorList>
            <person name="Kim S."/>
            <person name="Park J."/>
            <person name="Yeom S.-I."/>
            <person name="Kim Y.-M."/>
            <person name="Seo E."/>
            <person name="Kim K.-T."/>
            <person name="Kim M.-S."/>
            <person name="Lee J.M."/>
            <person name="Cheong K."/>
            <person name="Shin H.-S."/>
            <person name="Kim S.-B."/>
            <person name="Han K."/>
            <person name="Lee J."/>
            <person name="Park M."/>
            <person name="Lee H.-A."/>
            <person name="Lee H.-Y."/>
            <person name="Lee Y."/>
            <person name="Oh S."/>
            <person name="Lee J.H."/>
            <person name="Choi E."/>
            <person name="Choi E."/>
            <person name="Lee S.E."/>
            <person name="Jeon J."/>
            <person name="Kim H."/>
            <person name="Choi G."/>
            <person name="Song H."/>
            <person name="Lee J."/>
            <person name="Lee S.-C."/>
            <person name="Kwon J.-K."/>
            <person name="Lee H.-Y."/>
            <person name="Koo N."/>
            <person name="Hong Y."/>
            <person name="Kim R.W."/>
            <person name="Kang W.-H."/>
            <person name="Huh J.H."/>
            <person name="Kang B.-C."/>
            <person name="Yang T.-J."/>
            <person name="Lee Y.-H."/>
            <person name="Bennetzen J.L."/>
            <person name="Choi D."/>
        </authorList>
    </citation>
    <scope>NUCLEOTIDE SEQUENCE [LARGE SCALE GENOMIC DNA]</scope>
    <source>
        <strain evidence="7">cv. PBC81</strain>
    </source>
</reference>
<comment type="caution">
    <text evidence="6">The sequence shown here is derived from an EMBL/GenBank/DDBJ whole genome shotgun (WGS) entry which is preliminary data.</text>
</comment>
<dbReference type="EMBL" id="MLFT02000003">
    <property type="protein sequence ID" value="PHT51699.1"/>
    <property type="molecule type" value="Genomic_DNA"/>
</dbReference>
<sequence>MSSVGVNSAAMKWGGNNQLEVEGDQIDAVVQTKLLRKKLKKEAELLSFGSVDQDGGDKKEGPKMELIPMMQWPSYSHRYHVMASYDEDDRGVDVDRRSGRSVSRRQDGLPSFFSDVFDPFSPPRSVSQLLNMMDQMIGSPFVGAPRSMGAVVPSRRGWDVREDADALNMKMDMPGLDKDNVKVAVEQNTLIIKGEGEKESEDEEYRRRYSTRLEIPQKLYKLDGIKAEMKNGVLKVAVPKVKEEERKDVFNVQVE</sequence>
<reference evidence="6 7" key="1">
    <citation type="journal article" date="2017" name="Genome Biol.">
        <title>New reference genome sequences of hot pepper reveal the massive evolution of plant disease-resistance genes by retroduplication.</title>
        <authorList>
            <person name="Kim S."/>
            <person name="Park J."/>
            <person name="Yeom S.I."/>
            <person name="Kim Y.M."/>
            <person name="Seo E."/>
            <person name="Kim K.T."/>
            <person name="Kim M.S."/>
            <person name="Lee J.M."/>
            <person name="Cheong K."/>
            <person name="Shin H.S."/>
            <person name="Kim S.B."/>
            <person name="Han K."/>
            <person name="Lee J."/>
            <person name="Park M."/>
            <person name="Lee H.A."/>
            <person name="Lee H.Y."/>
            <person name="Lee Y."/>
            <person name="Oh S."/>
            <person name="Lee J.H."/>
            <person name="Choi E."/>
            <person name="Choi E."/>
            <person name="Lee S.E."/>
            <person name="Jeon J."/>
            <person name="Kim H."/>
            <person name="Choi G."/>
            <person name="Song H."/>
            <person name="Lee J."/>
            <person name="Lee S.C."/>
            <person name="Kwon J.K."/>
            <person name="Lee H.Y."/>
            <person name="Koo N."/>
            <person name="Hong Y."/>
            <person name="Kim R.W."/>
            <person name="Kang W.H."/>
            <person name="Huh J.H."/>
            <person name="Kang B.C."/>
            <person name="Yang T.J."/>
            <person name="Lee Y.H."/>
            <person name="Bennetzen J.L."/>
            <person name="Choi D."/>
        </authorList>
    </citation>
    <scope>NUCLEOTIDE SEQUENCE [LARGE SCALE GENOMIC DNA]</scope>
    <source>
        <strain evidence="7">cv. PBC81</strain>
    </source>
</reference>
<dbReference type="PROSITE" id="PS01031">
    <property type="entry name" value="SHSP"/>
    <property type="match status" value="1"/>
</dbReference>
<dbReference type="Proteomes" id="UP000224567">
    <property type="component" value="Unassembled WGS sequence"/>
</dbReference>
<name>A0A2G2X2P4_CAPBA</name>
<evidence type="ECO:0000256" key="1">
    <source>
        <dbReference type="ARBA" id="ARBA00022946"/>
    </source>
</evidence>
<dbReference type="SUPFAM" id="SSF49764">
    <property type="entry name" value="HSP20-like chaperones"/>
    <property type="match status" value="1"/>
</dbReference>
<proteinExistence type="inferred from homology"/>
<comment type="similarity">
    <text evidence="3 4">Belongs to the small heat shock protein (HSP20) family.</text>
</comment>
<dbReference type="Gene3D" id="3.30.70.100">
    <property type="match status" value="1"/>
</dbReference>
<evidence type="ECO:0000313" key="7">
    <source>
        <dbReference type="Proteomes" id="UP000224567"/>
    </source>
</evidence>